<dbReference type="Proteomes" id="UP000706124">
    <property type="component" value="Unassembled WGS sequence"/>
</dbReference>
<dbReference type="AlphaFoldDB" id="A0A9P7SJD1"/>
<feature type="region of interest" description="Disordered" evidence="1">
    <location>
        <begin position="142"/>
        <end position="169"/>
    </location>
</feature>
<evidence type="ECO:0000313" key="3">
    <source>
        <dbReference type="Proteomes" id="UP000706124"/>
    </source>
</evidence>
<protein>
    <submittedName>
        <fullName evidence="2">Uncharacterized protein</fullName>
    </submittedName>
</protein>
<reference evidence="2 3" key="1">
    <citation type="journal article" date="2020" name="bioRxiv">
        <title>Whole genome comparisons of ergot fungi reveals the divergence and evolution of species within the genus Claviceps are the result of varying mechanisms driving genome evolution and host range expansion.</title>
        <authorList>
            <person name="Wyka S.A."/>
            <person name="Mondo S.J."/>
            <person name="Liu M."/>
            <person name="Dettman J."/>
            <person name="Nalam V."/>
            <person name="Broders K.D."/>
        </authorList>
    </citation>
    <scope>NUCLEOTIDE SEQUENCE [LARGE SCALE GENOMIC DNA]</scope>
    <source>
        <strain evidence="2 3">CCC 1485</strain>
    </source>
</reference>
<evidence type="ECO:0000256" key="1">
    <source>
        <dbReference type="SAM" id="MobiDB-lite"/>
    </source>
</evidence>
<comment type="caution">
    <text evidence="2">The sequence shown here is derived from an EMBL/GenBank/DDBJ whole genome shotgun (WGS) entry which is preliminary data.</text>
</comment>
<feature type="region of interest" description="Disordered" evidence="1">
    <location>
        <begin position="24"/>
        <end position="70"/>
    </location>
</feature>
<organism evidence="2 3">
    <name type="scientific">Claviceps pazoutovae</name>
    <dbReference type="NCBI Taxonomy" id="1649127"/>
    <lineage>
        <taxon>Eukaryota</taxon>
        <taxon>Fungi</taxon>
        <taxon>Dikarya</taxon>
        <taxon>Ascomycota</taxon>
        <taxon>Pezizomycotina</taxon>
        <taxon>Sordariomycetes</taxon>
        <taxon>Hypocreomycetidae</taxon>
        <taxon>Hypocreales</taxon>
        <taxon>Clavicipitaceae</taxon>
        <taxon>Claviceps</taxon>
    </lineage>
</organism>
<dbReference type="EMBL" id="SRPO01000071">
    <property type="protein sequence ID" value="KAG5943098.1"/>
    <property type="molecule type" value="Genomic_DNA"/>
</dbReference>
<name>A0A9P7SJD1_9HYPO</name>
<feature type="compositionally biased region" description="Polar residues" evidence="1">
    <location>
        <begin position="40"/>
        <end position="49"/>
    </location>
</feature>
<sequence length="169" mass="18036">MDGGAKFQLPAKCTCACTCDFQPNETHPKVQRRAGRENQEGVTGSLTNEIQRRRGDLPPATDSLPGVVPVKGLSPAKTQLSAADSYESALENVVRENAVPSLAGISTLGHFRSLGWEERGCSLQAGEVVEFQILSPDTAPVQIKKTKKKKEQSSAGTVGGKHPKQALID</sequence>
<evidence type="ECO:0000313" key="2">
    <source>
        <dbReference type="EMBL" id="KAG5943098.1"/>
    </source>
</evidence>
<keyword evidence="3" id="KW-1185">Reference proteome</keyword>
<dbReference type="OrthoDB" id="10375446at2759"/>
<accession>A0A9P7SJD1</accession>
<proteinExistence type="predicted"/>
<gene>
    <name evidence="2" type="ORF">E4U60_006919</name>
</gene>